<dbReference type="STRING" id="626887.J057_22685"/>
<evidence type="ECO:0000256" key="2">
    <source>
        <dbReference type="SAM" id="Phobius"/>
    </source>
</evidence>
<feature type="domain" description="Type II secretion system protein GspB C-terminal" evidence="3">
    <location>
        <begin position="222"/>
        <end position="278"/>
    </location>
</feature>
<dbReference type="RefSeq" id="WP_004582469.1">
    <property type="nucleotide sequence ID" value="NZ_AP028878.1"/>
</dbReference>
<evidence type="ECO:0000256" key="1">
    <source>
        <dbReference type="SAM" id="MobiDB-lite"/>
    </source>
</evidence>
<feature type="region of interest" description="Disordered" evidence="1">
    <location>
        <begin position="169"/>
        <end position="203"/>
    </location>
</feature>
<keyword evidence="2" id="KW-1133">Transmembrane helix</keyword>
<dbReference type="PATRIC" id="fig|626887.3.peg.4539"/>
<dbReference type="Pfam" id="PF16537">
    <property type="entry name" value="T2SSB"/>
    <property type="match status" value="1"/>
</dbReference>
<dbReference type="OrthoDB" id="5432325at2"/>
<name>N6W2C9_9GAMM</name>
<dbReference type="AlphaFoldDB" id="N6W2C9"/>
<protein>
    <recommendedName>
        <fullName evidence="3">Type II secretion system protein GspB C-terminal domain-containing protein</fullName>
    </recommendedName>
</protein>
<comment type="caution">
    <text evidence="4">The sequence shown here is derived from an EMBL/GenBank/DDBJ whole genome shotgun (WGS) entry which is preliminary data.</text>
</comment>
<dbReference type="EMBL" id="APLQ01000014">
    <property type="protein sequence ID" value="ENO14249.1"/>
    <property type="molecule type" value="Genomic_DNA"/>
</dbReference>
<dbReference type="eggNOG" id="ENOG5033B0D">
    <property type="taxonomic scope" value="Bacteria"/>
</dbReference>
<dbReference type="HOGENOM" id="CLU_084180_0_0_6"/>
<evidence type="ECO:0000259" key="3">
    <source>
        <dbReference type="Pfam" id="PF16537"/>
    </source>
</evidence>
<dbReference type="GO" id="GO:0015627">
    <property type="term" value="C:type II protein secretion system complex"/>
    <property type="evidence" value="ECO:0007669"/>
    <property type="project" value="InterPro"/>
</dbReference>
<evidence type="ECO:0000313" key="4">
    <source>
        <dbReference type="EMBL" id="ENO14249.1"/>
    </source>
</evidence>
<feature type="compositionally biased region" description="Polar residues" evidence="1">
    <location>
        <begin position="76"/>
        <end position="103"/>
    </location>
</feature>
<feature type="transmembrane region" description="Helical" evidence="2">
    <location>
        <begin position="37"/>
        <end position="60"/>
    </location>
</feature>
<evidence type="ECO:0000313" key="5">
    <source>
        <dbReference type="Proteomes" id="UP000013165"/>
    </source>
</evidence>
<proteinExistence type="predicted"/>
<dbReference type="Proteomes" id="UP000013165">
    <property type="component" value="Unassembled WGS sequence"/>
</dbReference>
<reference evidence="4 5" key="1">
    <citation type="journal article" date="2013" name="Genome Announc.">
        <title>Genome Sequence of the Polycyclic Aromatic Hydrocarbon-Degrading Bacterium Strain Marinobacter nanhaiticus D15-8WT.</title>
        <authorList>
            <person name="Cui Z."/>
            <person name="Gao W."/>
            <person name="Li Q."/>
            <person name="Xu G."/>
            <person name="Zheng L."/>
        </authorList>
    </citation>
    <scope>NUCLEOTIDE SEQUENCE [LARGE SCALE GENOMIC DNA]</scope>
    <source>
        <strain evidence="4 5">D15-8W</strain>
    </source>
</reference>
<feature type="region of interest" description="Disordered" evidence="1">
    <location>
        <begin position="76"/>
        <end position="154"/>
    </location>
</feature>
<organism evidence="4 5">
    <name type="scientific">Marinobacter nanhaiticus D15-8W</name>
    <dbReference type="NCBI Taxonomy" id="626887"/>
    <lineage>
        <taxon>Bacteria</taxon>
        <taxon>Pseudomonadati</taxon>
        <taxon>Pseudomonadota</taxon>
        <taxon>Gammaproteobacteria</taxon>
        <taxon>Pseudomonadales</taxon>
        <taxon>Marinobacteraceae</taxon>
        <taxon>Marinobacter</taxon>
    </lineage>
</organism>
<keyword evidence="5" id="KW-1185">Reference proteome</keyword>
<sequence>MSYILDALRRSESERQQGRVPDLAHSVQMVHKPKRRAIPVGVWVALALFFNGAILAVIFWPGSGFLASTVDEHASESVTQTEPETKPGQAQQASPAKTQTATDADTEKETNPAPVTEVPAEQAFAEAPQSPPAVPVEGAERPESPTRPAEEPMLITPSTADEELYPEAQAGPGLSEEPTLIVPSQRESGPGNAGQQTPAYDFADGPPVQHLVEKPLAFQRSIPDLRFSSHIYASDPAARRVMINDHYLRPGDTFSGIRVEAITADGVVLSAYGETFRVGVVRDWISPR</sequence>
<keyword evidence="2" id="KW-0472">Membrane</keyword>
<feature type="compositionally biased region" description="Basic and acidic residues" evidence="1">
    <location>
        <begin position="138"/>
        <end position="150"/>
    </location>
</feature>
<accession>N6W2C9</accession>
<gene>
    <name evidence="4" type="ORF">J057_22685</name>
</gene>
<dbReference type="InterPro" id="IPR032389">
    <property type="entry name" value="GspB_C"/>
</dbReference>
<keyword evidence="2" id="KW-0812">Transmembrane</keyword>